<dbReference type="Proteomes" id="UP000199112">
    <property type="component" value="Unassembled WGS sequence"/>
</dbReference>
<dbReference type="InterPro" id="IPR013215">
    <property type="entry name" value="Cbl-indep_Met_Synth_N"/>
</dbReference>
<reference evidence="3" key="1">
    <citation type="submission" date="2016-10" db="EMBL/GenBank/DDBJ databases">
        <authorList>
            <person name="Varghese N."/>
            <person name="Submissions S."/>
        </authorList>
    </citation>
    <scope>NUCLEOTIDE SEQUENCE [LARGE SCALE GENOMIC DNA]</scope>
    <source>
        <strain evidence="3">CGMCC 1.8981</strain>
    </source>
</reference>
<dbReference type="GO" id="GO:0008652">
    <property type="term" value="P:amino acid biosynthetic process"/>
    <property type="evidence" value="ECO:0007669"/>
    <property type="project" value="InterPro"/>
</dbReference>
<protein>
    <submittedName>
        <fullName evidence="2">5-methyltetrahydropteroyltriglutamate--homocysteine methyltransferase</fullName>
    </submittedName>
</protein>
<feature type="domain" description="Cobalamin-independent methionine synthase MetE N-terminal" evidence="1">
    <location>
        <begin position="106"/>
        <end position="306"/>
    </location>
</feature>
<sequence length="350" mass="38592">MEMENIKRRYSLAASTMTEYVSTTPGLFPLPDWAKDDLSDLKGHQKHDLISGEEGGEIATAYQEAREEVLEGQQEAGLDRIVEGQLRWDDMLAHPLAVHDAVETEGIVRYYDNNNFYRDPVVSGDLDFSGDVANELEAASELVDGDDLQAVLPGPYSLADLATDDHYGDDAEFLGAVADFLEGEVDAFPDHETLFLLEPSLVENAPDDGEDERASEAIDQVASATDADVVVQPYWGALEEKVYAHLLDADIDAVGFDFVANQDDNIYNIQEYGATDDISLGLADGQSTLVEDAEAIRERVQWVEDQLQVTDFETVYLTTNTETFYLPYAKYAEKLAVLAEAADLAEVKAL</sequence>
<evidence type="ECO:0000313" key="3">
    <source>
        <dbReference type="Proteomes" id="UP000199112"/>
    </source>
</evidence>
<dbReference type="GO" id="GO:0003871">
    <property type="term" value="F:5-methyltetrahydropteroyltriglutamate-homocysteine S-methyltransferase activity"/>
    <property type="evidence" value="ECO:0007669"/>
    <property type="project" value="InterPro"/>
</dbReference>
<proteinExistence type="predicted"/>
<evidence type="ECO:0000313" key="2">
    <source>
        <dbReference type="EMBL" id="SEH15682.1"/>
    </source>
</evidence>
<dbReference type="EMBL" id="FNWL01000002">
    <property type="protein sequence ID" value="SEH15682.1"/>
    <property type="molecule type" value="Genomic_DNA"/>
</dbReference>
<keyword evidence="3" id="KW-1185">Reference proteome</keyword>
<dbReference type="SUPFAM" id="SSF51726">
    <property type="entry name" value="UROD/MetE-like"/>
    <property type="match status" value="1"/>
</dbReference>
<keyword evidence="2" id="KW-0808">Transferase</keyword>
<dbReference type="Gene3D" id="3.20.20.210">
    <property type="match status" value="1"/>
</dbReference>
<dbReference type="InterPro" id="IPR038071">
    <property type="entry name" value="UROD/MetE-like_sf"/>
</dbReference>
<name>A0A1H6FZ50_9EURY</name>
<dbReference type="Pfam" id="PF08267">
    <property type="entry name" value="Meth_synt_1"/>
    <property type="match status" value="1"/>
</dbReference>
<dbReference type="AlphaFoldDB" id="A0A1H6FZ50"/>
<dbReference type="GO" id="GO:0032259">
    <property type="term" value="P:methylation"/>
    <property type="evidence" value="ECO:0007669"/>
    <property type="project" value="UniProtKB-KW"/>
</dbReference>
<dbReference type="GO" id="GO:0008270">
    <property type="term" value="F:zinc ion binding"/>
    <property type="evidence" value="ECO:0007669"/>
    <property type="project" value="InterPro"/>
</dbReference>
<evidence type="ECO:0000259" key="1">
    <source>
        <dbReference type="Pfam" id="PF08267"/>
    </source>
</evidence>
<gene>
    <name evidence="2" type="ORF">SAMN04487967_2192</name>
</gene>
<organism evidence="2 3">
    <name type="scientific">Natronorubrum sediminis</name>
    <dbReference type="NCBI Taxonomy" id="640943"/>
    <lineage>
        <taxon>Archaea</taxon>
        <taxon>Methanobacteriati</taxon>
        <taxon>Methanobacteriota</taxon>
        <taxon>Stenosarchaea group</taxon>
        <taxon>Halobacteria</taxon>
        <taxon>Halobacteriales</taxon>
        <taxon>Natrialbaceae</taxon>
        <taxon>Natronorubrum</taxon>
    </lineage>
</organism>
<accession>A0A1H6FZ50</accession>
<keyword evidence="2" id="KW-0489">Methyltransferase</keyword>